<dbReference type="Pfam" id="PF00069">
    <property type="entry name" value="Pkinase"/>
    <property type="match status" value="1"/>
</dbReference>
<comment type="caution">
    <text evidence="14">The sequence shown here is derived from an EMBL/GenBank/DDBJ whole genome shotgun (WGS) entry which is preliminary data.</text>
</comment>
<dbReference type="GO" id="GO:0007165">
    <property type="term" value="P:signal transduction"/>
    <property type="evidence" value="ECO:0007669"/>
    <property type="project" value="UniProtKB-ARBA"/>
</dbReference>
<dbReference type="GO" id="GO:0005829">
    <property type="term" value="C:cytosol"/>
    <property type="evidence" value="ECO:0007669"/>
    <property type="project" value="TreeGrafter"/>
</dbReference>
<dbReference type="InterPro" id="IPR008271">
    <property type="entry name" value="Ser/Thr_kinase_AS"/>
</dbReference>
<dbReference type="SMART" id="SM00220">
    <property type="entry name" value="S_TKc"/>
    <property type="match status" value="1"/>
</dbReference>
<dbReference type="FunFam" id="3.30.200.20:FF:000005">
    <property type="entry name" value="cAMP-dependent protein kinase catalytic subunit"/>
    <property type="match status" value="1"/>
</dbReference>
<dbReference type="EMBL" id="JAVRRT010000002">
    <property type="protein sequence ID" value="KAK5174704.1"/>
    <property type="molecule type" value="Genomic_DNA"/>
</dbReference>
<dbReference type="GO" id="GO:0005634">
    <property type="term" value="C:nucleus"/>
    <property type="evidence" value="ECO:0007669"/>
    <property type="project" value="UniProtKB-ARBA"/>
</dbReference>
<dbReference type="GO" id="GO:0004691">
    <property type="term" value="F:cAMP-dependent protein kinase activity"/>
    <property type="evidence" value="ECO:0007669"/>
    <property type="project" value="UniProtKB-EC"/>
</dbReference>
<dbReference type="Proteomes" id="UP001337655">
    <property type="component" value="Unassembled WGS sequence"/>
</dbReference>
<dbReference type="EC" id="2.7.11.11" evidence="1"/>
<evidence type="ECO:0000256" key="8">
    <source>
        <dbReference type="ARBA" id="ARBA00047454"/>
    </source>
</evidence>
<dbReference type="PROSITE" id="PS00107">
    <property type="entry name" value="PROTEIN_KINASE_ATP"/>
    <property type="match status" value="1"/>
</dbReference>
<sequence length="457" mass="50578">MPSLGFLKKKRTKDSQGSASDFAPKSPVSPPGFDKAGAVGDSPIDRVLSKNSAFSSEPDSFAGDTGGSVPPTSNAPPTSNPEGMQTQSSNSPSIANLINQPNNNDSGYNSNASNDGAGVPQLGNPNAKHNSNPTRETKGKYTLTDFAMQRTLGTGSFGRVHLVQSKHNSRFYAVKVLKKAQVVKMKQVEHTNDERRMLQRCRHPFLITLWGTWQDSKNLYMVMDFIEGGELFSLLRKSQRFPNPVAKFYAAEVTLALDYLHSMNIIYRDLKPENLLLDRHGHLKITDFGFAKEVPDITWTLCGTPDYLAPEVVSSKGYNKSVDWWSLGILIFEMLAGFTPFWDSGSPLKIYENILKGRVKYPPYIHPDAQDLLSKLITADLTKRLGNLHGGSKDVMTHPWFAEVTWERLAKKDIDAPYVPPVRGGAGDASLFDKYPEETEAYGVTGEDTHGKLFPDF</sequence>
<evidence type="ECO:0000256" key="7">
    <source>
        <dbReference type="ARBA" id="ARBA00047292"/>
    </source>
</evidence>
<feature type="compositionally biased region" description="Polar residues" evidence="11">
    <location>
        <begin position="123"/>
        <end position="134"/>
    </location>
</feature>
<evidence type="ECO:0000259" key="13">
    <source>
        <dbReference type="PROSITE" id="PS51285"/>
    </source>
</evidence>
<evidence type="ECO:0000256" key="5">
    <source>
        <dbReference type="ARBA" id="ARBA00022777"/>
    </source>
</evidence>
<evidence type="ECO:0000256" key="9">
    <source>
        <dbReference type="PROSITE-ProRule" id="PRU10141"/>
    </source>
</evidence>
<dbReference type="SUPFAM" id="SSF56112">
    <property type="entry name" value="Protein kinase-like (PK-like)"/>
    <property type="match status" value="1"/>
</dbReference>
<feature type="domain" description="AGC-kinase C-terminal" evidence="13">
    <location>
        <begin position="402"/>
        <end position="457"/>
    </location>
</feature>
<dbReference type="SMART" id="SM00133">
    <property type="entry name" value="S_TK_X"/>
    <property type="match status" value="1"/>
</dbReference>
<dbReference type="GeneID" id="89923133"/>
<dbReference type="InterPro" id="IPR000961">
    <property type="entry name" value="AGC-kinase_C"/>
</dbReference>
<evidence type="ECO:0000256" key="3">
    <source>
        <dbReference type="ARBA" id="ARBA00022679"/>
    </source>
</evidence>
<evidence type="ECO:0000256" key="1">
    <source>
        <dbReference type="ARBA" id="ARBA00012444"/>
    </source>
</evidence>
<feature type="domain" description="Protein kinase" evidence="12">
    <location>
        <begin position="146"/>
        <end position="401"/>
    </location>
</feature>
<keyword evidence="15" id="KW-1185">Reference proteome</keyword>
<feature type="region of interest" description="Disordered" evidence="11">
    <location>
        <begin position="1"/>
        <end position="140"/>
    </location>
</feature>
<evidence type="ECO:0000313" key="15">
    <source>
        <dbReference type="Proteomes" id="UP001337655"/>
    </source>
</evidence>
<dbReference type="PANTHER" id="PTHR24353:SF153">
    <property type="entry name" value="CAMP-DEPENDENT PROTEIN KINASE CATALYTIC SUBUNIT 1"/>
    <property type="match status" value="1"/>
</dbReference>
<accession>A0AAV9PMH8</accession>
<evidence type="ECO:0000256" key="4">
    <source>
        <dbReference type="ARBA" id="ARBA00022741"/>
    </source>
</evidence>
<evidence type="ECO:0000256" key="2">
    <source>
        <dbReference type="ARBA" id="ARBA00022527"/>
    </source>
</evidence>
<feature type="compositionally biased region" description="Polar residues" evidence="11">
    <location>
        <begin position="49"/>
        <end position="58"/>
    </location>
</feature>
<protein>
    <recommendedName>
        <fullName evidence="1">cAMP-dependent protein kinase</fullName>
        <ecNumber evidence="1">2.7.11.11</ecNumber>
    </recommendedName>
</protein>
<dbReference type="InterPro" id="IPR011009">
    <property type="entry name" value="Kinase-like_dom_sf"/>
</dbReference>
<feature type="compositionally biased region" description="Low complexity" evidence="11">
    <location>
        <begin position="70"/>
        <end position="81"/>
    </location>
</feature>
<comment type="catalytic activity">
    <reaction evidence="8">
        <text>L-seryl-[protein] + ATP = O-phospho-L-seryl-[protein] + ADP + H(+)</text>
        <dbReference type="Rhea" id="RHEA:17989"/>
        <dbReference type="Rhea" id="RHEA-COMP:9863"/>
        <dbReference type="Rhea" id="RHEA-COMP:11604"/>
        <dbReference type="ChEBI" id="CHEBI:15378"/>
        <dbReference type="ChEBI" id="CHEBI:29999"/>
        <dbReference type="ChEBI" id="CHEBI:30616"/>
        <dbReference type="ChEBI" id="CHEBI:83421"/>
        <dbReference type="ChEBI" id="CHEBI:456216"/>
        <dbReference type="EC" id="2.7.11.11"/>
    </reaction>
</comment>
<dbReference type="Gene3D" id="1.10.510.10">
    <property type="entry name" value="Transferase(Phosphotransferase) domain 1"/>
    <property type="match status" value="1"/>
</dbReference>
<dbReference type="CDD" id="cd05580">
    <property type="entry name" value="STKc_PKA_like"/>
    <property type="match status" value="1"/>
</dbReference>
<dbReference type="GO" id="GO:0005524">
    <property type="term" value="F:ATP binding"/>
    <property type="evidence" value="ECO:0007669"/>
    <property type="project" value="UniProtKB-UniRule"/>
</dbReference>
<evidence type="ECO:0000313" key="14">
    <source>
        <dbReference type="EMBL" id="KAK5174704.1"/>
    </source>
</evidence>
<dbReference type="PROSITE" id="PS00108">
    <property type="entry name" value="PROTEIN_KINASE_ST"/>
    <property type="match status" value="1"/>
</dbReference>
<keyword evidence="3 14" id="KW-0808">Transferase</keyword>
<feature type="binding site" evidence="9">
    <location>
        <position position="175"/>
    </location>
    <ligand>
        <name>ATP</name>
        <dbReference type="ChEBI" id="CHEBI:30616"/>
    </ligand>
</feature>
<proteinExistence type="inferred from homology"/>
<evidence type="ECO:0000259" key="12">
    <source>
        <dbReference type="PROSITE" id="PS50011"/>
    </source>
</evidence>
<evidence type="ECO:0000256" key="6">
    <source>
        <dbReference type="ARBA" id="ARBA00022840"/>
    </source>
</evidence>
<dbReference type="InterPro" id="IPR000719">
    <property type="entry name" value="Prot_kinase_dom"/>
</dbReference>
<comment type="similarity">
    <text evidence="10">Belongs to the protein kinase superfamily.</text>
</comment>
<name>A0AAV9PMH8_9PEZI</name>
<dbReference type="GO" id="GO:0005952">
    <property type="term" value="C:cAMP-dependent protein kinase complex"/>
    <property type="evidence" value="ECO:0007669"/>
    <property type="project" value="TreeGrafter"/>
</dbReference>
<dbReference type="Gene3D" id="3.30.200.20">
    <property type="entry name" value="Phosphorylase Kinase, domain 1"/>
    <property type="match status" value="1"/>
</dbReference>
<keyword evidence="6 9" id="KW-0067">ATP-binding</keyword>
<dbReference type="FunFam" id="1.10.510.10:FF:000005">
    <property type="entry name" value="cAMP-dependent protein kinase catalytic subunit alpha"/>
    <property type="match status" value="1"/>
</dbReference>
<dbReference type="PROSITE" id="PS50011">
    <property type="entry name" value="PROTEIN_KINASE_DOM"/>
    <property type="match status" value="1"/>
</dbReference>
<keyword evidence="2 10" id="KW-0723">Serine/threonine-protein kinase</keyword>
<dbReference type="PROSITE" id="PS51285">
    <property type="entry name" value="AGC_KINASE_CTER"/>
    <property type="match status" value="1"/>
</dbReference>
<feature type="compositionally biased region" description="Polar residues" evidence="11">
    <location>
        <begin position="82"/>
        <end position="114"/>
    </location>
</feature>
<dbReference type="RefSeq" id="XP_064663373.1">
    <property type="nucleotide sequence ID" value="XM_064799046.1"/>
</dbReference>
<dbReference type="AlphaFoldDB" id="A0AAV9PMH8"/>
<comment type="catalytic activity">
    <reaction evidence="7">
        <text>L-threonyl-[protein] + ATP = O-phospho-L-threonyl-[protein] + ADP + H(+)</text>
        <dbReference type="Rhea" id="RHEA:46608"/>
        <dbReference type="Rhea" id="RHEA-COMP:11060"/>
        <dbReference type="Rhea" id="RHEA-COMP:11605"/>
        <dbReference type="ChEBI" id="CHEBI:15378"/>
        <dbReference type="ChEBI" id="CHEBI:30013"/>
        <dbReference type="ChEBI" id="CHEBI:30616"/>
        <dbReference type="ChEBI" id="CHEBI:61977"/>
        <dbReference type="ChEBI" id="CHEBI:456216"/>
        <dbReference type="EC" id="2.7.11.11"/>
    </reaction>
</comment>
<keyword evidence="4 9" id="KW-0547">Nucleotide-binding</keyword>
<keyword evidence="5 14" id="KW-0418">Kinase</keyword>
<dbReference type="InterPro" id="IPR017441">
    <property type="entry name" value="Protein_kinase_ATP_BS"/>
</dbReference>
<dbReference type="PANTHER" id="PTHR24353">
    <property type="entry name" value="CYCLIC NUCLEOTIDE-DEPENDENT PROTEIN KINASE"/>
    <property type="match status" value="1"/>
</dbReference>
<organism evidence="14 15">
    <name type="scientific">Saxophila tyrrhenica</name>
    <dbReference type="NCBI Taxonomy" id="1690608"/>
    <lineage>
        <taxon>Eukaryota</taxon>
        <taxon>Fungi</taxon>
        <taxon>Dikarya</taxon>
        <taxon>Ascomycota</taxon>
        <taxon>Pezizomycotina</taxon>
        <taxon>Dothideomycetes</taxon>
        <taxon>Dothideomycetidae</taxon>
        <taxon>Mycosphaerellales</taxon>
        <taxon>Extremaceae</taxon>
        <taxon>Saxophila</taxon>
    </lineage>
</organism>
<evidence type="ECO:0000256" key="11">
    <source>
        <dbReference type="SAM" id="MobiDB-lite"/>
    </source>
</evidence>
<evidence type="ECO:0000256" key="10">
    <source>
        <dbReference type="RuleBase" id="RU000304"/>
    </source>
</evidence>
<reference evidence="14 15" key="1">
    <citation type="submission" date="2023-08" db="EMBL/GenBank/DDBJ databases">
        <title>Black Yeasts Isolated from many extreme environments.</title>
        <authorList>
            <person name="Coleine C."/>
            <person name="Stajich J.E."/>
            <person name="Selbmann L."/>
        </authorList>
    </citation>
    <scope>NUCLEOTIDE SEQUENCE [LARGE SCALE GENOMIC DNA]</scope>
    <source>
        <strain evidence="14 15">CCFEE 5935</strain>
    </source>
</reference>
<gene>
    <name evidence="14" type="primary">TPK2_1</name>
    <name evidence="14" type="ORF">LTR77_001786</name>
</gene>